<reference evidence="2" key="1">
    <citation type="journal article" date="2015" name="Nature">
        <title>Complex archaea that bridge the gap between prokaryotes and eukaryotes.</title>
        <authorList>
            <person name="Spang A."/>
            <person name="Saw J.H."/>
            <person name="Jorgensen S.L."/>
            <person name="Zaremba-Niedzwiedzka K."/>
            <person name="Martijn J."/>
            <person name="Lind A.E."/>
            <person name="van Eijk R."/>
            <person name="Schleper C."/>
            <person name="Guy L."/>
            <person name="Ettema T.J."/>
        </authorList>
    </citation>
    <scope>NUCLEOTIDE SEQUENCE</scope>
</reference>
<evidence type="ECO:0000259" key="1">
    <source>
        <dbReference type="SMART" id="SM00465"/>
    </source>
</evidence>
<dbReference type="Pfam" id="PF01986">
    <property type="entry name" value="DUF123"/>
    <property type="match status" value="1"/>
</dbReference>
<dbReference type="CDD" id="cd10441">
    <property type="entry name" value="GIY-YIG_COG1833"/>
    <property type="match status" value="1"/>
</dbReference>
<evidence type="ECO:0000313" key="2">
    <source>
        <dbReference type="EMBL" id="KKM67660.1"/>
    </source>
</evidence>
<comment type="caution">
    <text evidence="2">The sequence shown here is derived from an EMBL/GenBank/DDBJ whole genome shotgun (WGS) entry which is preliminary data.</text>
</comment>
<feature type="domain" description="GIY-YIG" evidence="1">
    <location>
        <begin position="19"/>
        <end position="123"/>
    </location>
</feature>
<dbReference type="PANTHER" id="PTHR37460">
    <property type="entry name" value="ENDONUCLEASE III"/>
    <property type="match status" value="1"/>
</dbReference>
<dbReference type="InterPro" id="IPR000305">
    <property type="entry name" value="GIY-YIG_endonuc"/>
</dbReference>
<accession>A0A0F9LTD0</accession>
<dbReference type="AlphaFoldDB" id="A0A0F9LTD0"/>
<proteinExistence type="predicted"/>
<organism evidence="2">
    <name type="scientific">marine sediment metagenome</name>
    <dbReference type="NCBI Taxonomy" id="412755"/>
    <lineage>
        <taxon>unclassified sequences</taxon>
        <taxon>metagenomes</taxon>
        <taxon>ecological metagenomes</taxon>
    </lineage>
</organism>
<dbReference type="InterPro" id="IPR002837">
    <property type="entry name" value="DUF123"/>
</dbReference>
<gene>
    <name evidence="2" type="ORF">LCGC14_1468880</name>
</gene>
<protein>
    <recommendedName>
        <fullName evidence="1">GIY-YIG domain-containing protein</fullName>
    </recommendedName>
</protein>
<dbReference type="PANTHER" id="PTHR37460:SF1">
    <property type="entry name" value="ENDONUCLEASE III"/>
    <property type="match status" value="1"/>
</dbReference>
<name>A0A0F9LTD0_9ZZZZ</name>
<sequence length="129" mass="15002">MKGSYIIVIFLPINKIIEIGALGELSFPSGFYYYIGSAMGNTSTSLEYRLKRHVSESENKKIHWHIDYLLKDQECYIERIYIIPSQQRLECFLVGEILEASDSSITNFGSSDCECKSHLLYFEEYRSFM</sequence>
<dbReference type="SMART" id="SM00465">
    <property type="entry name" value="GIYc"/>
    <property type="match status" value="1"/>
</dbReference>
<dbReference type="EMBL" id="LAZR01010309">
    <property type="protein sequence ID" value="KKM67660.1"/>
    <property type="molecule type" value="Genomic_DNA"/>
</dbReference>